<dbReference type="GO" id="GO:0140359">
    <property type="term" value="F:ABC-type transporter activity"/>
    <property type="evidence" value="ECO:0007669"/>
    <property type="project" value="InterPro"/>
</dbReference>
<evidence type="ECO:0000256" key="7">
    <source>
        <dbReference type="ARBA" id="ARBA00022840"/>
    </source>
</evidence>
<dbReference type="Pfam" id="PF00005">
    <property type="entry name" value="ABC_tran"/>
    <property type="match status" value="1"/>
</dbReference>
<gene>
    <name evidence="13" type="ORF">ZIOFF_023126</name>
</gene>
<feature type="transmembrane region" description="Helical" evidence="11">
    <location>
        <begin position="542"/>
        <end position="566"/>
    </location>
</feature>
<dbReference type="Pfam" id="PF19055">
    <property type="entry name" value="ABC2_membrane_7"/>
    <property type="match status" value="1"/>
</dbReference>
<keyword evidence="5 11" id="KW-0812">Transmembrane</keyword>
<evidence type="ECO:0000256" key="6">
    <source>
        <dbReference type="ARBA" id="ARBA00022741"/>
    </source>
</evidence>
<dbReference type="PROSITE" id="PS50893">
    <property type="entry name" value="ABC_TRANSPORTER_2"/>
    <property type="match status" value="1"/>
</dbReference>
<dbReference type="GO" id="GO:0009651">
    <property type="term" value="P:response to salt stress"/>
    <property type="evidence" value="ECO:0007669"/>
    <property type="project" value="UniProtKB-ARBA"/>
</dbReference>
<evidence type="ECO:0000256" key="4">
    <source>
        <dbReference type="ARBA" id="ARBA00022553"/>
    </source>
</evidence>
<feature type="region of interest" description="Disordered" evidence="10">
    <location>
        <begin position="685"/>
        <end position="707"/>
    </location>
</feature>
<dbReference type="InterPro" id="IPR043926">
    <property type="entry name" value="ABCG_dom"/>
</dbReference>
<dbReference type="PANTHER" id="PTHR48042">
    <property type="entry name" value="ABC TRANSPORTER G FAMILY MEMBER 11"/>
    <property type="match status" value="1"/>
</dbReference>
<evidence type="ECO:0000256" key="1">
    <source>
        <dbReference type="ARBA" id="ARBA00004141"/>
    </source>
</evidence>
<evidence type="ECO:0000256" key="9">
    <source>
        <dbReference type="ARBA" id="ARBA00023136"/>
    </source>
</evidence>
<sequence length="707" mass="78430">MLLPLNKLIYYIGKEIKRESMEIEVRALSREVPRQSPAADAETAYLVWEDLTAVLPNYGSGRPVKKLIRDLSGYAVPGRILGIMGPSGSGKSTLLDSLAGRLGNNVVLHGSVLLNGKKRRLDYGAVAYVTQENVFLGTLTVRETIAYSAHLRLPGHMRKAKVAEVVEATIHEMGLQECADRTIGNWHLRGISGGEKKRLSIALEILTRPRLLFLDEPTTGLDSAAAFFVMQTLKQMAVDGNKAIISSIHQPSSEVFGLLDDLCLLSSGETVFFGDSKLATQFFADVGFPCPTRRNPSDHFLRCINSDFDHVNATIKVSLKLHGEAETSSDPLSKLATAQIKGILIDAYKCSEYAMDTKKQIQEICKIEGLTVESEKGSQATWWKQLTILTKRSSVNMSRDIGYYWLRIIVYMLVSVCVGTIFFDVGTSYTAILARSSCGGFVSGFLTFMSIGGFPSFIEEMKVFKRERRNGHYGVAVYTLSNFLSSAPFLGAIALSSGSITYYMVKFRTGFSHFAYYTLTLYAGIADIESLMMIVASLVPNYLMGIITGAGLIGIMMMTAGFFRLLPELPKIVWRYPVSIFSYGSWALQGNLKNDLIGLEFDPLVPGSPKLRGTYIIEHMLGVSLKHSKWLDLMALFVLLISYRTIFFLILKLREKASPLFQMMYARATVKQVIKKPSLRKRLSSVSSRYQPQHPMALQEGLSSPLP</sequence>
<dbReference type="SMART" id="SM00382">
    <property type="entry name" value="AAA"/>
    <property type="match status" value="1"/>
</dbReference>
<feature type="transmembrane region" description="Helical" evidence="11">
    <location>
        <begin position="630"/>
        <end position="651"/>
    </location>
</feature>
<dbReference type="SUPFAM" id="SSF52540">
    <property type="entry name" value="P-loop containing nucleoside triphosphate hydrolases"/>
    <property type="match status" value="1"/>
</dbReference>
<keyword evidence="7" id="KW-0067">ATP-binding</keyword>
<keyword evidence="3" id="KW-0813">Transport</keyword>
<dbReference type="GO" id="GO:0016020">
    <property type="term" value="C:membrane"/>
    <property type="evidence" value="ECO:0007669"/>
    <property type="project" value="UniProtKB-SubCell"/>
</dbReference>
<dbReference type="Proteomes" id="UP000734854">
    <property type="component" value="Unassembled WGS sequence"/>
</dbReference>
<feature type="transmembrane region" description="Helical" evidence="11">
    <location>
        <begin position="475"/>
        <end position="494"/>
    </location>
</feature>
<dbReference type="EMBL" id="JACMSC010000006">
    <property type="protein sequence ID" value="KAG6519629.1"/>
    <property type="molecule type" value="Genomic_DNA"/>
</dbReference>
<dbReference type="GO" id="GO:0016887">
    <property type="term" value="F:ATP hydrolysis activity"/>
    <property type="evidence" value="ECO:0007669"/>
    <property type="project" value="InterPro"/>
</dbReference>
<dbReference type="InterPro" id="IPR013525">
    <property type="entry name" value="ABC2_TM"/>
</dbReference>
<feature type="transmembrane region" description="Helical" evidence="11">
    <location>
        <begin position="401"/>
        <end position="423"/>
    </location>
</feature>
<dbReference type="CDD" id="cd03213">
    <property type="entry name" value="ABCG_EPDR"/>
    <property type="match status" value="1"/>
</dbReference>
<dbReference type="InterPro" id="IPR052215">
    <property type="entry name" value="Plant_ABCG"/>
</dbReference>
<protein>
    <recommendedName>
        <fullName evidence="12">ABC transporter domain-containing protein</fullName>
    </recommendedName>
</protein>
<feature type="domain" description="ABC transporter" evidence="12">
    <location>
        <begin position="46"/>
        <end position="292"/>
    </location>
</feature>
<organism evidence="13 14">
    <name type="scientific">Zingiber officinale</name>
    <name type="common">Ginger</name>
    <name type="synonym">Amomum zingiber</name>
    <dbReference type="NCBI Taxonomy" id="94328"/>
    <lineage>
        <taxon>Eukaryota</taxon>
        <taxon>Viridiplantae</taxon>
        <taxon>Streptophyta</taxon>
        <taxon>Embryophyta</taxon>
        <taxon>Tracheophyta</taxon>
        <taxon>Spermatophyta</taxon>
        <taxon>Magnoliopsida</taxon>
        <taxon>Liliopsida</taxon>
        <taxon>Zingiberales</taxon>
        <taxon>Zingiberaceae</taxon>
        <taxon>Zingiber</taxon>
    </lineage>
</organism>
<evidence type="ECO:0000256" key="11">
    <source>
        <dbReference type="SAM" id="Phobius"/>
    </source>
</evidence>
<dbReference type="FunFam" id="3.40.50.300:FF:000504">
    <property type="entry name" value="ABC transporter G family member 11"/>
    <property type="match status" value="1"/>
</dbReference>
<dbReference type="PANTHER" id="PTHR48042:SF18">
    <property type="entry name" value="ABC TRANSPORTER G FAMILY MEMBER 12"/>
    <property type="match status" value="1"/>
</dbReference>
<evidence type="ECO:0000256" key="5">
    <source>
        <dbReference type="ARBA" id="ARBA00022692"/>
    </source>
</evidence>
<evidence type="ECO:0000256" key="8">
    <source>
        <dbReference type="ARBA" id="ARBA00022989"/>
    </source>
</evidence>
<name>A0A8J5HAH9_ZINOF</name>
<dbReference type="Gene3D" id="3.40.50.300">
    <property type="entry name" value="P-loop containing nucleotide triphosphate hydrolases"/>
    <property type="match status" value="1"/>
</dbReference>
<comment type="subcellular location">
    <subcellularLocation>
        <location evidence="1">Membrane</location>
        <topology evidence="1">Multi-pass membrane protein</topology>
    </subcellularLocation>
</comment>
<dbReference type="AlphaFoldDB" id="A0A8J5HAH9"/>
<feature type="transmembrane region" description="Helical" evidence="11">
    <location>
        <begin position="514"/>
        <end position="535"/>
    </location>
</feature>
<dbReference type="InterPro" id="IPR003593">
    <property type="entry name" value="AAA+_ATPase"/>
</dbReference>
<feature type="transmembrane region" description="Helical" evidence="11">
    <location>
        <begin position="429"/>
        <end position="454"/>
    </location>
</feature>
<keyword evidence="6" id="KW-0547">Nucleotide-binding</keyword>
<evidence type="ECO:0000256" key="3">
    <source>
        <dbReference type="ARBA" id="ARBA00022448"/>
    </source>
</evidence>
<keyword evidence="9 11" id="KW-0472">Membrane</keyword>
<evidence type="ECO:0000313" key="14">
    <source>
        <dbReference type="Proteomes" id="UP000734854"/>
    </source>
</evidence>
<evidence type="ECO:0000313" key="13">
    <source>
        <dbReference type="EMBL" id="KAG6519629.1"/>
    </source>
</evidence>
<keyword evidence="8 11" id="KW-1133">Transmembrane helix</keyword>
<comment type="caution">
    <text evidence="13">The sequence shown here is derived from an EMBL/GenBank/DDBJ whole genome shotgun (WGS) entry which is preliminary data.</text>
</comment>
<accession>A0A8J5HAH9</accession>
<dbReference type="PROSITE" id="PS00211">
    <property type="entry name" value="ABC_TRANSPORTER_1"/>
    <property type="match status" value="1"/>
</dbReference>
<dbReference type="GO" id="GO:0005524">
    <property type="term" value="F:ATP binding"/>
    <property type="evidence" value="ECO:0007669"/>
    <property type="project" value="UniProtKB-KW"/>
</dbReference>
<keyword evidence="14" id="KW-1185">Reference proteome</keyword>
<dbReference type="InterPro" id="IPR027417">
    <property type="entry name" value="P-loop_NTPase"/>
</dbReference>
<evidence type="ECO:0000256" key="10">
    <source>
        <dbReference type="SAM" id="MobiDB-lite"/>
    </source>
</evidence>
<keyword evidence="4" id="KW-0597">Phosphoprotein</keyword>
<dbReference type="InterPro" id="IPR017871">
    <property type="entry name" value="ABC_transporter-like_CS"/>
</dbReference>
<evidence type="ECO:0000256" key="2">
    <source>
        <dbReference type="ARBA" id="ARBA00005814"/>
    </source>
</evidence>
<dbReference type="InterPro" id="IPR003439">
    <property type="entry name" value="ABC_transporter-like_ATP-bd"/>
</dbReference>
<comment type="similarity">
    <text evidence="2">Belongs to the ABC transporter superfamily. ABCG family. Eye pigment precursor importer (TC 3.A.1.204) subfamily.</text>
</comment>
<dbReference type="Pfam" id="PF01061">
    <property type="entry name" value="ABC2_membrane"/>
    <property type="match status" value="1"/>
</dbReference>
<proteinExistence type="inferred from homology"/>
<reference evidence="13 14" key="1">
    <citation type="submission" date="2020-08" db="EMBL/GenBank/DDBJ databases">
        <title>Plant Genome Project.</title>
        <authorList>
            <person name="Zhang R.-G."/>
        </authorList>
    </citation>
    <scope>NUCLEOTIDE SEQUENCE [LARGE SCALE GENOMIC DNA]</scope>
    <source>
        <tissue evidence="13">Rhizome</tissue>
    </source>
</reference>
<evidence type="ECO:0000259" key="12">
    <source>
        <dbReference type="PROSITE" id="PS50893"/>
    </source>
</evidence>